<keyword evidence="2" id="KW-1185">Reference proteome</keyword>
<dbReference type="Pfam" id="PF07714">
    <property type="entry name" value="PK_Tyr_Ser-Thr"/>
    <property type="match status" value="1"/>
</dbReference>
<name>A0ABM4BNZ1_HYDVU</name>
<dbReference type="PROSITE" id="PS50011">
    <property type="entry name" value="PROTEIN_KINASE_DOM"/>
    <property type="match status" value="1"/>
</dbReference>
<dbReference type="SMART" id="SM00219">
    <property type="entry name" value="TyrKc"/>
    <property type="match status" value="1"/>
</dbReference>
<feature type="domain" description="Protein kinase" evidence="1">
    <location>
        <begin position="1"/>
        <end position="113"/>
    </location>
</feature>
<dbReference type="RefSeq" id="XP_065650820.1">
    <property type="nucleotide sequence ID" value="XM_065794748.1"/>
</dbReference>
<evidence type="ECO:0000313" key="3">
    <source>
        <dbReference type="RefSeq" id="XP_065650820.1"/>
    </source>
</evidence>
<dbReference type="PROSITE" id="PS00109">
    <property type="entry name" value="PROTEIN_KINASE_TYR"/>
    <property type="match status" value="1"/>
</dbReference>
<reference evidence="3" key="1">
    <citation type="submission" date="2025-08" db="UniProtKB">
        <authorList>
            <consortium name="RefSeq"/>
        </authorList>
    </citation>
    <scope>IDENTIFICATION</scope>
</reference>
<dbReference type="InterPro" id="IPR020635">
    <property type="entry name" value="Tyr_kinase_cat_dom"/>
</dbReference>
<dbReference type="Gene3D" id="1.10.510.10">
    <property type="entry name" value="Transferase(Phosphotransferase) domain 1"/>
    <property type="match status" value="1"/>
</dbReference>
<keyword evidence="3" id="KW-0418">Kinase</keyword>
<dbReference type="PANTHER" id="PTHR24416:SF617">
    <property type="entry name" value="RET ONCOGENE, ISOFORM A"/>
    <property type="match status" value="1"/>
</dbReference>
<organism evidence="2 3">
    <name type="scientific">Hydra vulgaris</name>
    <name type="common">Hydra</name>
    <name type="synonym">Hydra attenuata</name>
    <dbReference type="NCBI Taxonomy" id="6087"/>
    <lineage>
        <taxon>Eukaryota</taxon>
        <taxon>Metazoa</taxon>
        <taxon>Cnidaria</taxon>
        <taxon>Hydrozoa</taxon>
        <taxon>Hydroidolina</taxon>
        <taxon>Anthoathecata</taxon>
        <taxon>Aplanulata</taxon>
        <taxon>Hydridae</taxon>
        <taxon>Hydra</taxon>
    </lineage>
</organism>
<evidence type="ECO:0000313" key="2">
    <source>
        <dbReference type="Proteomes" id="UP001652625"/>
    </source>
</evidence>
<proteinExistence type="predicted"/>
<keyword evidence="3" id="KW-0808">Transferase</keyword>
<dbReference type="SUPFAM" id="SSF56112">
    <property type="entry name" value="Protein kinase-like (PK-like)"/>
    <property type="match status" value="1"/>
</dbReference>
<dbReference type="InterPro" id="IPR008266">
    <property type="entry name" value="Tyr_kinase_AS"/>
</dbReference>
<dbReference type="InterPro" id="IPR011009">
    <property type="entry name" value="Kinase-like_dom_sf"/>
</dbReference>
<sequence>MPKKDLEPAVSFVYTSEYQKVLEAIRKTSNEVSLMEMGLLTPNDLLCFAWQVASGMEYLACMKYVHRDLAARNILVGANKNIKISDFGLTQKVDLDVYMSAKSRRLPVKWMSI</sequence>
<dbReference type="InterPro" id="IPR000719">
    <property type="entry name" value="Prot_kinase_dom"/>
</dbReference>
<evidence type="ECO:0000259" key="1">
    <source>
        <dbReference type="PROSITE" id="PS50011"/>
    </source>
</evidence>
<protein>
    <submittedName>
        <fullName evidence="3">Tyrosine-protein kinase ABL isoform X3</fullName>
    </submittedName>
</protein>
<dbReference type="PANTHER" id="PTHR24416">
    <property type="entry name" value="TYROSINE-PROTEIN KINASE RECEPTOR"/>
    <property type="match status" value="1"/>
</dbReference>
<dbReference type="Proteomes" id="UP001652625">
    <property type="component" value="Chromosome 04"/>
</dbReference>
<dbReference type="GO" id="GO:0016301">
    <property type="term" value="F:kinase activity"/>
    <property type="evidence" value="ECO:0007669"/>
    <property type="project" value="UniProtKB-KW"/>
</dbReference>
<gene>
    <name evidence="3" type="primary">LOC105849839</name>
</gene>
<accession>A0ABM4BNZ1</accession>
<dbReference type="GeneID" id="105849839"/>
<dbReference type="InterPro" id="IPR001245">
    <property type="entry name" value="Ser-Thr/Tyr_kinase_cat_dom"/>
</dbReference>
<dbReference type="InterPro" id="IPR050122">
    <property type="entry name" value="RTK"/>
</dbReference>